<evidence type="ECO:0000313" key="4">
    <source>
        <dbReference type="Proteomes" id="UP000664169"/>
    </source>
</evidence>
<feature type="active site" description="Nucleophile" evidence="1">
    <location>
        <position position="216"/>
    </location>
</feature>
<comment type="caution">
    <text evidence="3">The sequence shown here is derived from an EMBL/GenBank/DDBJ whole genome shotgun (WGS) entry which is preliminary data.</text>
</comment>
<dbReference type="PANTHER" id="PTHR10188:SF43">
    <property type="entry name" value="ASPARAGINASE (EUROFUNG)"/>
    <property type="match status" value="1"/>
</dbReference>
<dbReference type="AlphaFoldDB" id="A0A8H3HUL4"/>
<dbReference type="Proteomes" id="UP000664169">
    <property type="component" value="Unassembled WGS sequence"/>
</dbReference>
<dbReference type="InterPro" id="IPR000246">
    <property type="entry name" value="Peptidase_T2"/>
</dbReference>
<sequence length="457" mass="48628">MKSSSAGHFEPRIIIHGGAGNITRPNLPPNRQESYKTSLLRILKHGNDLLQNGVSALEAATSTVSLFEDDPLFNCGHGAVFNRAGGIELEASVMVSSGYKKSCAAVSLLRHVKNPILLARNILEHGEQDLEEASAGAQGHVHISGPTAEDLAKAYGLELKPQSYFWTRKRWEEHKRGLQSKLANEKVPSCEEFRGLEGLDDQEPPWDGFEYLPQGTVGCVAADVHGVICTATSTGGLTNKLPGRIGDTPTVGAGFWAEEGILLNIDEFDSVDSAMFPATESVYGTLAPIVAFLPSVLTDCLPFSTTTKGYQHLTALTEKPTVPATHALALSGTGNGDSFLRVSACRTAGALALPPQALMSMLPKMSLSDKTAVSGITLRAALKAVAGPGGLLQQSAGDRWNRTGEGEGGIIGIERRGKDTDVVFDMNSSGMFRAYIDSSGRTMVGIFRGDDEVVHNP</sequence>
<dbReference type="PANTHER" id="PTHR10188">
    <property type="entry name" value="L-ASPARAGINASE"/>
    <property type="match status" value="1"/>
</dbReference>
<dbReference type="Gene3D" id="3.60.20.30">
    <property type="entry name" value="(Glycosyl)asparaginase"/>
    <property type="match status" value="1"/>
</dbReference>
<dbReference type="CDD" id="cd04701">
    <property type="entry name" value="Asparaginase_2"/>
    <property type="match status" value="1"/>
</dbReference>
<organism evidence="3 4">
    <name type="scientific">Gomphillus americanus</name>
    <dbReference type="NCBI Taxonomy" id="1940652"/>
    <lineage>
        <taxon>Eukaryota</taxon>
        <taxon>Fungi</taxon>
        <taxon>Dikarya</taxon>
        <taxon>Ascomycota</taxon>
        <taxon>Pezizomycotina</taxon>
        <taxon>Lecanoromycetes</taxon>
        <taxon>OSLEUM clade</taxon>
        <taxon>Ostropomycetidae</taxon>
        <taxon>Ostropales</taxon>
        <taxon>Graphidaceae</taxon>
        <taxon>Gomphilloideae</taxon>
        <taxon>Gomphillus</taxon>
    </lineage>
</organism>
<protein>
    <recommendedName>
        <fullName evidence="5">N-terminal nucleophile aminohydrolase</fullName>
    </recommendedName>
</protein>
<dbReference type="EMBL" id="CAJPDQ010000001">
    <property type="protein sequence ID" value="CAF9903037.1"/>
    <property type="molecule type" value="Genomic_DNA"/>
</dbReference>
<evidence type="ECO:0008006" key="5">
    <source>
        <dbReference type="Google" id="ProtNLM"/>
    </source>
</evidence>
<accession>A0A8H3HUL4</accession>
<dbReference type="OrthoDB" id="2262349at2759"/>
<name>A0A8H3HUL4_9LECA</name>
<evidence type="ECO:0000313" key="3">
    <source>
        <dbReference type="EMBL" id="CAF9903037.1"/>
    </source>
</evidence>
<dbReference type="GO" id="GO:0016787">
    <property type="term" value="F:hydrolase activity"/>
    <property type="evidence" value="ECO:0007669"/>
    <property type="project" value="InterPro"/>
</dbReference>
<dbReference type="Pfam" id="PF01112">
    <property type="entry name" value="Asparaginase_2"/>
    <property type="match status" value="1"/>
</dbReference>
<dbReference type="GO" id="GO:0005737">
    <property type="term" value="C:cytoplasm"/>
    <property type="evidence" value="ECO:0007669"/>
    <property type="project" value="TreeGrafter"/>
</dbReference>
<dbReference type="SUPFAM" id="SSF56235">
    <property type="entry name" value="N-terminal nucleophile aminohydrolases (Ntn hydrolases)"/>
    <property type="match status" value="1"/>
</dbReference>
<feature type="site" description="Cleavage; by autolysis" evidence="2">
    <location>
        <begin position="215"/>
        <end position="216"/>
    </location>
</feature>
<proteinExistence type="predicted"/>
<evidence type="ECO:0000256" key="1">
    <source>
        <dbReference type="PIRSR" id="PIRSR600246-1"/>
    </source>
</evidence>
<evidence type="ECO:0000256" key="2">
    <source>
        <dbReference type="PIRSR" id="PIRSR600246-3"/>
    </source>
</evidence>
<reference evidence="3" key="1">
    <citation type="submission" date="2021-03" db="EMBL/GenBank/DDBJ databases">
        <authorList>
            <person name="Tagirdzhanova G."/>
        </authorList>
    </citation>
    <scope>NUCLEOTIDE SEQUENCE</scope>
</reference>
<dbReference type="InterPro" id="IPR029055">
    <property type="entry name" value="Ntn_hydrolases_N"/>
</dbReference>
<gene>
    <name evidence="3" type="ORF">GOMPHAMPRED_000071</name>
</gene>
<keyword evidence="4" id="KW-1185">Reference proteome</keyword>